<evidence type="ECO:0000313" key="11">
    <source>
        <dbReference type="EMBL" id="KAF7337171.1"/>
    </source>
</evidence>
<dbReference type="InterPro" id="IPR050364">
    <property type="entry name" value="Cytochrome_P450_fung"/>
</dbReference>
<dbReference type="CDD" id="cd11065">
    <property type="entry name" value="CYP64-like"/>
    <property type="match status" value="1"/>
</dbReference>
<dbReference type="PROSITE" id="PS00086">
    <property type="entry name" value="CYTOCHROME_P450"/>
    <property type="match status" value="1"/>
</dbReference>
<dbReference type="SUPFAM" id="SSF48264">
    <property type="entry name" value="Cytochrome P450"/>
    <property type="match status" value="1"/>
</dbReference>
<dbReference type="Pfam" id="PF00067">
    <property type="entry name" value="p450"/>
    <property type="match status" value="1"/>
</dbReference>
<dbReference type="PANTHER" id="PTHR46300">
    <property type="entry name" value="P450, PUTATIVE (EUROFUNG)-RELATED-RELATED"/>
    <property type="match status" value="1"/>
</dbReference>
<dbReference type="Gene3D" id="1.10.630.10">
    <property type="entry name" value="Cytochrome P450"/>
    <property type="match status" value="1"/>
</dbReference>
<keyword evidence="7 9" id="KW-0408">Iron</keyword>
<proteinExistence type="inferred from homology"/>
<reference evidence="11" key="1">
    <citation type="submission" date="2020-05" db="EMBL/GenBank/DDBJ databases">
        <title>Mycena genomes resolve the evolution of fungal bioluminescence.</title>
        <authorList>
            <person name="Tsai I.J."/>
        </authorList>
    </citation>
    <scope>NUCLEOTIDE SEQUENCE</scope>
    <source>
        <strain evidence="11">CCC161011</strain>
    </source>
</reference>
<keyword evidence="12" id="KW-1185">Reference proteome</keyword>
<name>A0A8H6XAV1_9AGAR</name>
<dbReference type="InterPro" id="IPR002401">
    <property type="entry name" value="Cyt_P450_E_grp-I"/>
</dbReference>
<dbReference type="InterPro" id="IPR001128">
    <property type="entry name" value="Cyt_P450"/>
</dbReference>
<feature type="binding site" description="axial binding residue" evidence="9">
    <location>
        <position position="437"/>
    </location>
    <ligand>
        <name>heme</name>
        <dbReference type="ChEBI" id="CHEBI:30413"/>
    </ligand>
    <ligandPart>
        <name>Fe</name>
        <dbReference type="ChEBI" id="CHEBI:18248"/>
    </ligandPart>
</feature>
<evidence type="ECO:0000256" key="5">
    <source>
        <dbReference type="ARBA" id="ARBA00022723"/>
    </source>
</evidence>
<dbReference type="InterPro" id="IPR017972">
    <property type="entry name" value="Cyt_P450_CS"/>
</dbReference>
<evidence type="ECO:0000256" key="3">
    <source>
        <dbReference type="ARBA" id="ARBA00010617"/>
    </source>
</evidence>
<keyword evidence="5 9" id="KW-0479">Metal-binding</keyword>
<dbReference type="EMBL" id="JACAZI010000022">
    <property type="protein sequence ID" value="KAF7337171.1"/>
    <property type="molecule type" value="Genomic_DNA"/>
</dbReference>
<evidence type="ECO:0000256" key="6">
    <source>
        <dbReference type="ARBA" id="ARBA00023002"/>
    </source>
</evidence>
<gene>
    <name evidence="11" type="ORF">MVEN_02155100</name>
</gene>
<dbReference type="PRINTS" id="PR00463">
    <property type="entry name" value="EP450I"/>
</dbReference>
<dbReference type="OrthoDB" id="2789670at2759"/>
<dbReference type="GO" id="GO:0005506">
    <property type="term" value="F:iron ion binding"/>
    <property type="evidence" value="ECO:0007669"/>
    <property type="project" value="InterPro"/>
</dbReference>
<comment type="caution">
    <text evidence="11">The sequence shown here is derived from an EMBL/GenBank/DDBJ whole genome shotgun (WGS) entry which is preliminary data.</text>
</comment>
<evidence type="ECO:0000256" key="9">
    <source>
        <dbReference type="PIRSR" id="PIRSR602401-1"/>
    </source>
</evidence>
<keyword evidence="6 10" id="KW-0560">Oxidoreductase</keyword>
<comment type="pathway">
    <text evidence="2">Secondary metabolite biosynthesis.</text>
</comment>
<dbReference type="PRINTS" id="PR00385">
    <property type="entry name" value="P450"/>
</dbReference>
<protein>
    <submittedName>
        <fullName evidence="11">Cytochrome P450</fullName>
    </submittedName>
</protein>
<keyword evidence="8 10" id="KW-0503">Monooxygenase</keyword>
<dbReference type="GO" id="GO:0004497">
    <property type="term" value="F:monooxygenase activity"/>
    <property type="evidence" value="ECO:0007669"/>
    <property type="project" value="UniProtKB-KW"/>
</dbReference>
<keyword evidence="4 9" id="KW-0349">Heme</keyword>
<dbReference type="PANTHER" id="PTHR46300:SF1">
    <property type="entry name" value="P450, PUTATIVE (EUROFUNG)-RELATED"/>
    <property type="match status" value="1"/>
</dbReference>
<evidence type="ECO:0000256" key="8">
    <source>
        <dbReference type="ARBA" id="ARBA00023033"/>
    </source>
</evidence>
<evidence type="ECO:0000256" key="1">
    <source>
        <dbReference type="ARBA" id="ARBA00001971"/>
    </source>
</evidence>
<evidence type="ECO:0000256" key="2">
    <source>
        <dbReference type="ARBA" id="ARBA00005179"/>
    </source>
</evidence>
<dbReference type="GO" id="GO:0016705">
    <property type="term" value="F:oxidoreductase activity, acting on paired donors, with incorporation or reduction of molecular oxygen"/>
    <property type="evidence" value="ECO:0007669"/>
    <property type="project" value="InterPro"/>
</dbReference>
<comment type="cofactor">
    <cofactor evidence="1 9">
        <name>heme</name>
        <dbReference type="ChEBI" id="CHEBI:30413"/>
    </cofactor>
</comment>
<evidence type="ECO:0000256" key="10">
    <source>
        <dbReference type="RuleBase" id="RU000461"/>
    </source>
</evidence>
<dbReference type="AlphaFoldDB" id="A0A8H6XAV1"/>
<dbReference type="InterPro" id="IPR036396">
    <property type="entry name" value="Cyt_P450_sf"/>
</dbReference>
<evidence type="ECO:0000313" key="12">
    <source>
        <dbReference type="Proteomes" id="UP000620124"/>
    </source>
</evidence>
<evidence type="ECO:0000256" key="4">
    <source>
        <dbReference type="ARBA" id="ARBA00022617"/>
    </source>
</evidence>
<accession>A0A8H6XAV1</accession>
<sequence>MNILLASTALLVPVILIYWLDRRSRSKLARIPGPPSHPFFGHSFLVPKIKLWKYFEELAHQYGRIVKLNVGQDIIILSHPSDAEELARKYGSNNLRLSMLPYGENLKRQRAAFHQMLQPRVIGGYEEMQHTESLRLMVDLVEAPNRFYHHFQRFPASLVFTLSYGQRLNDDGRDLADVTEVFTQFVRDIGPGAHLVDAFPVLDRLPDFLSPCANLILSLAPVLKALNGSRWRSEAQRKHQRELEVYGRLALDVKAQMEKDPEMECFAARLWDQQEKLNLTDEELFYIAGSAFAAGTDTNTLTLLWFVMAMALYPATMKKAQQEIDSVFNSDSLPNFSRMKDLPYCFALVKEVFRWGPAAPLSIPHYTDADDEYKGYTIHKGTTVISSIWNMHHNEEEFPDSYTFNPERFLSKGSVSGDGAESLTEGHYGFGFGRRKCPGLHLAAKSTWLAIVRVLWAFNIEPRKDASGNIMEIDPDSCTPGLTSYVF</sequence>
<organism evidence="11 12">
    <name type="scientific">Mycena venus</name>
    <dbReference type="NCBI Taxonomy" id="2733690"/>
    <lineage>
        <taxon>Eukaryota</taxon>
        <taxon>Fungi</taxon>
        <taxon>Dikarya</taxon>
        <taxon>Basidiomycota</taxon>
        <taxon>Agaricomycotina</taxon>
        <taxon>Agaricomycetes</taxon>
        <taxon>Agaricomycetidae</taxon>
        <taxon>Agaricales</taxon>
        <taxon>Marasmiineae</taxon>
        <taxon>Mycenaceae</taxon>
        <taxon>Mycena</taxon>
    </lineage>
</organism>
<evidence type="ECO:0000256" key="7">
    <source>
        <dbReference type="ARBA" id="ARBA00023004"/>
    </source>
</evidence>
<dbReference type="GO" id="GO:0020037">
    <property type="term" value="F:heme binding"/>
    <property type="evidence" value="ECO:0007669"/>
    <property type="project" value="InterPro"/>
</dbReference>
<dbReference type="Proteomes" id="UP000620124">
    <property type="component" value="Unassembled WGS sequence"/>
</dbReference>
<comment type="similarity">
    <text evidence="3 10">Belongs to the cytochrome P450 family.</text>
</comment>